<gene>
    <name evidence="1" type="ORF">RND71_029183</name>
</gene>
<dbReference type="EMBL" id="JAVYJV010000016">
    <property type="protein sequence ID" value="KAK4349870.1"/>
    <property type="molecule type" value="Genomic_DNA"/>
</dbReference>
<dbReference type="AlphaFoldDB" id="A0AAE1V6Z2"/>
<dbReference type="SUPFAM" id="SSF54928">
    <property type="entry name" value="RNA-binding domain, RBD"/>
    <property type="match status" value="1"/>
</dbReference>
<comment type="caution">
    <text evidence="1">The sequence shown here is derived from an EMBL/GenBank/DDBJ whole genome shotgun (WGS) entry which is preliminary data.</text>
</comment>
<sequence>MQVVAFATFIEHPSAMVAMHALDGVKFDPQTGSTLHIELARSNSRRVQIPGRGPYVVIDNRSKFNKDAEDTSSDEGTSFNLCYMLPIPRLRCQSISVFLICLLFKNSYKEVLALIFAICFQYHV</sequence>
<evidence type="ECO:0000313" key="1">
    <source>
        <dbReference type="EMBL" id="KAK4349870.1"/>
    </source>
</evidence>
<name>A0AAE1V6Z2_9SOLA</name>
<dbReference type="Proteomes" id="UP001291623">
    <property type="component" value="Unassembled WGS sequence"/>
</dbReference>
<accession>A0AAE1V6Z2</accession>
<dbReference type="InterPro" id="IPR035979">
    <property type="entry name" value="RBD_domain_sf"/>
</dbReference>
<dbReference type="InterPro" id="IPR012677">
    <property type="entry name" value="Nucleotide-bd_a/b_plait_sf"/>
</dbReference>
<evidence type="ECO:0000313" key="2">
    <source>
        <dbReference type="Proteomes" id="UP001291623"/>
    </source>
</evidence>
<keyword evidence="2" id="KW-1185">Reference proteome</keyword>
<protein>
    <submittedName>
        <fullName evidence="1">Uncharacterized protein</fullName>
    </submittedName>
</protein>
<reference evidence="1" key="1">
    <citation type="submission" date="2023-12" db="EMBL/GenBank/DDBJ databases">
        <title>Genome assembly of Anisodus tanguticus.</title>
        <authorList>
            <person name="Wang Y.-J."/>
        </authorList>
    </citation>
    <scope>NUCLEOTIDE SEQUENCE</scope>
    <source>
        <strain evidence="1">KB-2021</strain>
        <tissue evidence="1">Leaf</tissue>
    </source>
</reference>
<dbReference type="Gene3D" id="3.30.70.330">
    <property type="match status" value="1"/>
</dbReference>
<organism evidence="1 2">
    <name type="scientific">Anisodus tanguticus</name>
    <dbReference type="NCBI Taxonomy" id="243964"/>
    <lineage>
        <taxon>Eukaryota</taxon>
        <taxon>Viridiplantae</taxon>
        <taxon>Streptophyta</taxon>
        <taxon>Embryophyta</taxon>
        <taxon>Tracheophyta</taxon>
        <taxon>Spermatophyta</taxon>
        <taxon>Magnoliopsida</taxon>
        <taxon>eudicotyledons</taxon>
        <taxon>Gunneridae</taxon>
        <taxon>Pentapetalae</taxon>
        <taxon>asterids</taxon>
        <taxon>lamiids</taxon>
        <taxon>Solanales</taxon>
        <taxon>Solanaceae</taxon>
        <taxon>Solanoideae</taxon>
        <taxon>Hyoscyameae</taxon>
        <taxon>Anisodus</taxon>
    </lineage>
</organism>
<dbReference type="GO" id="GO:0003676">
    <property type="term" value="F:nucleic acid binding"/>
    <property type="evidence" value="ECO:0007669"/>
    <property type="project" value="InterPro"/>
</dbReference>
<proteinExistence type="predicted"/>